<evidence type="ECO:0000256" key="3">
    <source>
        <dbReference type="ARBA" id="ARBA00022692"/>
    </source>
</evidence>
<reference evidence="8 9" key="1">
    <citation type="submission" date="2015-01" db="EMBL/GenBank/DDBJ databases">
        <title>The Genome Sequence of Fonsecaea pedrosoi CBS 271.37.</title>
        <authorList>
            <consortium name="The Broad Institute Genomics Platform"/>
            <person name="Cuomo C."/>
            <person name="de Hoog S."/>
            <person name="Gorbushina A."/>
            <person name="Stielow B."/>
            <person name="Teixiera M."/>
            <person name="Abouelleil A."/>
            <person name="Chapman S.B."/>
            <person name="Priest M."/>
            <person name="Young S.K."/>
            <person name="Wortman J."/>
            <person name="Nusbaum C."/>
            <person name="Birren B."/>
        </authorList>
    </citation>
    <scope>NUCLEOTIDE SEQUENCE [LARGE SCALE GENOMIC DNA]</scope>
    <source>
        <strain evidence="8 9">CBS 271.37</strain>
    </source>
</reference>
<proteinExistence type="inferred from homology"/>
<evidence type="ECO:0000256" key="5">
    <source>
        <dbReference type="ARBA" id="ARBA00023136"/>
    </source>
</evidence>
<keyword evidence="6" id="KW-0187">Copper transport</keyword>
<gene>
    <name evidence="8" type="ORF">Z517_08846</name>
</gene>
<organism evidence="8 9">
    <name type="scientific">Fonsecaea pedrosoi CBS 271.37</name>
    <dbReference type="NCBI Taxonomy" id="1442368"/>
    <lineage>
        <taxon>Eukaryota</taxon>
        <taxon>Fungi</taxon>
        <taxon>Dikarya</taxon>
        <taxon>Ascomycota</taxon>
        <taxon>Pezizomycotina</taxon>
        <taxon>Eurotiomycetes</taxon>
        <taxon>Chaetothyriomycetidae</taxon>
        <taxon>Chaetothyriales</taxon>
        <taxon>Herpotrichiellaceae</taxon>
        <taxon>Fonsecaea</taxon>
    </lineage>
</organism>
<comment type="subcellular location">
    <subcellularLocation>
        <location evidence="1 6">Membrane</location>
        <topology evidence="1 6">Multi-pass membrane protein</topology>
    </subcellularLocation>
</comment>
<dbReference type="OrthoDB" id="161814at2759"/>
<evidence type="ECO:0000313" key="8">
    <source>
        <dbReference type="EMBL" id="KIW79006.1"/>
    </source>
</evidence>
<keyword evidence="6" id="KW-0406">Ion transport</keyword>
<dbReference type="STRING" id="1442368.A0A0D2DMY2"/>
<feature type="transmembrane region" description="Helical" evidence="6">
    <location>
        <begin position="59"/>
        <end position="77"/>
    </location>
</feature>
<evidence type="ECO:0000256" key="7">
    <source>
        <dbReference type="SAM" id="MobiDB-lite"/>
    </source>
</evidence>
<dbReference type="GO" id="GO:0016020">
    <property type="term" value="C:membrane"/>
    <property type="evidence" value="ECO:0007669"/>
    <property type="project" value="UniProtKB-SubCell"/>
</dbReference>
<dbReference type="AlphaFoldDB" id="A0A0D2DMY2"/>
<comment type="similarity">
    <text evidence="2 6">Belongs to the copper transporter (Ctr) (TC 1.A.56) family. SLC31A subfamily.</text>
</comment>
<sequence>MSMSMTPTSASMSMSSASASPSGGMSMGDSSCKISMTWNWYTVGACFISKSWQVSSDGIFALSCIGVILLVIALEFLRRVQREYDSWIRRKDQKTFALAAAVRNRENAACASYEQEADPGRKTATNTSMSPPLPERPLLRRPQRSVVDGMTLLQRQCIRSLIHMVQFGVAYFIMLLAMYYNGTSFLFV</sequence>
<name>A0A0D2DMY2_9EURO</name>
<dbReference type="PANTHER" id="PTHR12483:SF73">
    <property type="entry name" value="COPPER TRANSPORT PROTEIN CTR3"/>
    <property type="match status" value="1"/>
</dbReference>
<dbReference type="EMBL" id="KN846973">
    <property type="protein sequence ID" value="KIW79006.1"/>
    <property type="molecule type" value="Genomic_DNA"/>
</dbReference>
<dbReference type="InterPro" id="IPR007274">
    <property type="entry name" value="Cop_transporter"/>
</dbReference>
<feature type="region of interest" description="Disordered" evidence="7">
    <location>
        <begin position="1"/>
        <end position="23"/>
    </location>
</feature>
<dbReference type="Proteomes" id="UP000053029">
    <property type="component" value="Unassembled WGS sequence"/>
</dbReference>
<keyword evidence="6" id="KW-0186">Copper</keyword>
<feature type="region of interest" description="Disordered" evidence="7">
    <location>
        <begin position="112"/>
        <end position="136"/>
    </location>
</feature>
<keyword evidence="3 6" id="KW-0812">Transmembrane</keyword>
<accession>A0A0D2DMY2</accession>
<dbReference type="Pfam" id="PF04145">
    <property type="entry name" value="Ctr"/>
    <property type="match status" value="1"/>
</dbReference>
<dbReference type="GO" id="GO:0005375">
    <property type="term" value="F:copper ion transmembrane transporter activity"/>
    <property type="evidence" value="ECO:0007669"/>
    <property type="project" value="UniProtKB-UniRule"/>
</dbReference>
<evidence type="ECO:0000256" key="6">
    <source>
        <dbReference type="RuleBase" id="RU367022"/>
    </source>
</evidence>
<feature type="transmembrane region" description="Helical" evidence="6">
    <location>
        <begin position="160"/>
        <end position="180"/>
    </location>
</feature>
<keyword evidence="4 6" id="KW-1133">Transmembrane helix</keyword>
<dbReference type="VEuPathDB" id="FungiDB:Z517_08846"/>
<keyword evidence="9" id="KW-1185">Reference proteome</keyword>
<evidence type="ECO:0000256" key="4">
    <source>
        <dbReference type="ARBA" id="ARBA00022989"/>
    </source>
</evidence>
<dbReference type="HOGENOM" id="CLU_079690_0_1_1"/>
<dbReference type="GeneID" id="25308336"/>
<evidence type="ECO:0000256" key="2">
    <source>
        <dbReference type="ARBA" id="ARBA00006921"/>
    </source>
</evidence>
<dbReference type="PANTHER" id="PTHR12483">
    <property type="entry name" value="SOLUTE CARRIER FAMILY 31 COPPER TRANSPORTERS"/>
    <property type="match status" value="1"/>
</dbReference>
<evidence type="ECO:0000256" key="1">
    <source>
        <dbReference type="ARBA" id="ARBA00004141"/>
    </source>
</evidence>
<dbReference type="RefSeq" id="XP_013282814.1">
    <property type="nucleotide sequence ID" value="XM_013427360.1"/>
</dbReference>
<protein>
    <recommendedName>
        <fullName evidence="6">Copper transport protein</fullName>
    </recommendedName>
</protein>
<keyword evidence="5 6" id="KW-0472">Membrane</keyword>
<keyword evidence="6" id="KW-0813">Transport</keyword>
<evidence type="ECO:0000313" key="9">
    <source>
        <dbReference type="Proteomes" id="UP000053029"/>
    </source>
</evidence>